<protein>
    <submittedName>
        <fullName evidence="3">Uncharacterized protein</fullName>
    </submittedName>
</protein>
<reference evidence="4" key="1">
    <citation type="journal article" date="2016" name="Nature">
        <title>Genome evolution in the allotetraploid frog Xenopus laevis.</title>
        <authorList>
            <person name="Session A.M."/>
            <person name="Uno Y."/>
            <person name="Kwon T."/>
            <person name="Chapman J.A."/>
            <person name="Toyoda A."/>
            <person name="Takahashi S."/>
            <person name="Fukui A."/>
            <person name="Hikosaka A."/>
            <person name="Suzuki A."/>
            <person name="Kondo M."/>
            <person name="van Heeringen S.J."/>
            <person name="Quigley I."/>
            <person name="Heinz S."/>
            <person name="Ogino H."/>
            <person name="Ochi H."/>
            <person name="Hellsten U."/>
            <person name="Lyons J.B."/>
            <person name="Simakov O."/>
            <person name="Putnam N."/>
            <person name="Stites J."/>
            <person name="Kuroki Y."/>
            <person name="Tanaka T."/>
            <person name="Michiue T."/>
            <person name="Watanabe M."/>
            <person name="Bogdanovic O."/>
            <person name="Lister R."/>
            <person name="Georgiou G."/>
            <person name="Paranjpe S.S."/>
            <person name="van Kruijsbergen I."/>
            <person name="Shu S."/>
            <person name="Carlson J."/>
            <person name="Kinoshita T."/>
            <person name="Ohta Y."/>
            <person name="Mawaribuchi S."/>
            <person name="Jenkins J."/>
            <person name="Grimwood J."/>
            <person name="Schmutz J."/>
            <person name="Mitros T."/>
            <person name="Mozaffari S.V."/>
            <person name="Suzuki Y."/>
            <person name="Haramoto Y."/>
            <person name="Yamamoto T.S."/>
            <person name="Takagi C."/>
            <person name="Heald R."/>
            <person name="Miller K."/>
            <person name="Haudenschild C."/>
            <person name="Kitzman J."/>
            <person name="Nakayama T."/>
            <person name="Izutsu Y."/>
            <person name="Robert J."/>
            <person name="Fortriede J."/>
            <person name="Burns K."/>
            <person name="Lotay V."/>
            <person name="Karimi K."/>
            <person name="Yasuoka Y."/>
            <person name="Dichmann D.S."/>
            <person name="Flajnik M.F."/>
            <person name="Houston D.W."/>
            <person name="Shendure J."/>
            <person name="DuPasquier L."/>
            <person name="Vize P.D."/>
            <person name="Zorn A.M."/>
            <person name="Ito M."/>
            <person name="Marcotte E.M."/>
            <person name="Wallingford J.B."/>
            <person name="Ito Y."/>
            <person name="Asashima M."/>
            <person name="Ueno N."/>
            <person name="Matsuda Y."/>
            <person name="Veenstra G.J."/>
            <person name="Fujiyama A."/>
            <person name="Harland R.M."/>
            <person name="Taira M."/>
            <person name="Rokhsar D.S."/>
        </authorList>
    </citation>
    <scope>NUCLEOTIDE SEQUENCE [LARGE SCALE GENOMIC DNA]</scope>
    <source>
        <strain evidence="4">J</strain>
    </source>
</reference>
<dbReference type="AlphaFoldDB" id="A0A974D9P4"/>
<keyword evidence="1" id="KW-0677">Repeat</keyword>
<dbReference type="PANTHER" id="PTHR16263:SF4">
    <property type="entry name" value="TETRATRICOPEPTIDE REPEAT PROTEIN 38"/>
    <property type="match status" value="1"/>
</dbReference>
<accession>A0A974D9P4</accession>
<proteinExistence type="predicted"/>
<dbReference type="Proteomes" id="UP000694892">
    <property type="component" value="Chromosome 3L"/>
</dbReference>
<dbReference type="EMBL" id="CM004470">
    <property type="protein sequence ID" value="OCT88073.1"/>
    <property type="molecule type" value="Genomic_DNA"/>
</dbReference>
<evidence type="ECO:0000256" key="2">
    <source>
        <dbReference type="ARBA" id="ARBA00022803"/>
    </source>
</evidence>
<evidence type="ECO:0000313" key="3">
    <source>
        <dbReference type="EMBL" id="OCT88073.1"/>
    </source>
</evidence>
<dbReference type="InterPro" id="IPR033891">
    <property type="entry name" value="TTC38"/>
</dbReference>
<name>A0A974D9P4_XENLA</name>
<dbReference type="PANTHER" id="PTHR16263">
    <property type="entry name" value="TETRATRICOPEPTIDE REPEAT PROTEIN 38"/>
    <property type="match status" value="1"/>
</dbReference>
<evidence type="ECO:0000313" key="4">
    <source>
        <dbReference type="Proteomes" id="UP000694892"/>
    </source>
</evidence>
<evidence type="ECO:0000256" key="1">
    <source>
        <dbReference type="ARBA" id="ARBA00022737"/>
    </source>
</evidence>
<keyword evidence="2" id="KW-0802">TPR repeat</keyword>
<gene>
    <name evidence="3" type="ORF">XELAEV_180167001mg</name>
</gene>
<feature type="non-terminal residue" evidence="3">
    <location>
        <position position="1"/>
    </location>
</feature>
<sequence>VNVGDRWKNLVQITKKHTKDHMLIFNDLHFLMSSLGSKDEDTTRQLVESMQELSKSPGEKQQHSLIKHLGAPLCQALIEYNGGNYDKAVDLIYPIRYQILKIGGSDAQRDLFNQVLIQAAINSDSTHHQNLAR</sequence>
<organism evidence="3 4">
    <name type="scientific">Xenopus laevis</name>
    <name type="common">African clawed frog</name>
    <dbReference type="NCBI Taxonomy" id="8355"/>
    <lineage>
        <taxon>Eukaryota</taxon>
        <taxon>Metazoa</taxon>
        <taxon>Chordata</taxon>
        <taxon>Craniata</taxon>
        <taxon>Vertebrata</taxon>
        <taxon>Euteleostomi</taxon>
        <taxon>Amphibia</taxon>
        <taxon>Batrachia</taxon>
        <taxon>Anura</taxon>
        <taxon>Pipoidea</taxon>
        <taxon>Pipidae</taxon>
        <taxon>Xenopodinae</taxon>
        <taxon>Xenopus</taxon>
        <taxon>Xenopus</taxon>
    </lineage>
</organism>